<dbReference type="InterPro" id="IPR013842">
    <property type="entry name" value="LepA_CTD"/>
</dbReference>
<keyword evidence="3 6" id="KW-0378">Hydrolase</keyword>
<evidence type="ECO:0000259" key="7">
    <source>
        <dbReference type="PROSITE" id="PS51722"/>
    </source>
</evidence>
<dbReference type="Pfam" id="PF03144">
    <property type="entry name" value="GTP_EFTU_D2"/>
    <property type="match status" value="1"/>
</dbReference>
<dbReference type="Gene3D" id="3.30.70.240">
    <property type="match status" value="1"/>
</dbReference>
<keyword evidence="6" id="KW-0472">Membrane</keyword>
<protein>
    <recommendedName>
        <fullName evidence="6">Elongation factor 4</fullName>
        <shortName evidence="6">EF-4</shortName>
        <ecNumber evidence="6">3.6.5.n1</ecNumber>
    </recommendedName>
    <alternativeName>
        <fullName evidence="6">Ribosomal back-translocase LepA</fullName>
    </alternativeName>
</protein>
<dbReference type="Gene3D" id="3.40.50.300">
    <property type="entry name" value="P-loop containing nucleotide triphosphate hydrolases"/>
    <property type="match status" value="1"/>
</dbReference>
<sequence>MTPSSIRNFCVVSHIDHGKTTLTDRFLELTQTVSRVKMTERYLDSNPIEKERGITIKLAPVRMEWHTDTVSQPYILNLIDTPGHVDFSYEVSRSLAACEGAILLVDATQGIQAQTLANAYKAINQNLVVIPVINKIDLPNADIAATRKALVDSFGFEEKEIISISAKTGANLIQLIKAVIERVPAPLGDSRQPLQALVFNSFYHSHWGVIASVRLMSGTVSKGDRLQFLGSGAEFLADDLGYFLPQLKPVKSLVCGEVGYIATGLKDISLCRVGDTLTGTALIGAALPDYQEPKPMVFMDLYPVGNEDFLREKTALEKLSLNDSSLHFVPVSSAVLGSGFKIGFQGLLHADVVQERLEREFDLDLISTSPSVEYLVDLRSGKTINITSASDLPDPTLINQIREPIIELTIFTPQTYLGGVMQLNQSHRASLINQQHFGTQVQLMYRLPLAELVSDFFGQLKSLSSGFASLDWRFLDYQPVDLVKLEVKLNRQAIDPLALLIVRLRAVATAKCLAIKLKAVIPRQQFELPIQVMLGGKVLARETIKSFRKDVTVKLHAADLSRKSKLLQKQKKGKKRMKQIGRINLPQEAFLALMR</sequence>
<accession>A0A0G1HI89</accession>
<dbReference type="PANTHER" id="PTHR43512:SF4">
    <property type="entry name" value="TRANSLATION FACTOR GUF1 HOMOLOG, CHLOROPLASTIC"/>
    <property type="match status" value="1"/>
</dbReference>
<comment type="similarity">
    <text evidence="1 6">Belongs to the TRAFAC class translation factor GTPase superfamily. Classic translation factor GTPase family. LepA subfamily.</text>
</comment>
<gene>
    <name evidence="6" type="primary">lepA</name>
    <name evidence="8" type="ORF">UW37_C0020G0002</name>
</gene>
<dbReference type="InterPro" id="IPR000795">
    <property type="entry name" value="T_Tr_GTP-bd_dom"/>
</dbReference>
<dbReference type="Gene3D" id="2.40.30.10">
    <property type="entry name" value="Translation factors"/>
    <property type="match status" value="1"/>
</dbReference>
<dbReference type="InterPro" id="IPR005225">
    <property type="entry name" value="Small_GTP-bd"/>
</dbReference>
<evidence type="ECO:0000256" key="4">
    <source>
        <dbReference type="ARBA" id="ARBA00022917"/>
    </source>
</evidence>
<dbReference type="SUPFAM" id="SSF52540">
    <property type="entry name" value="P-loop containing nucleoside triphosphate hydrolases"/>
    <property type="match status" value="1"/>
</dbReference>
<dbReference type="EC" id="3.6.5.n1" evidence="6"/>
<dbReference type="NCBIfam" id="TIGR00231">
    <property type="entry name" value="small_GTP"/>
    <property type="match status" value="1"/>
</dbReference>
<organism evidence="8 9">
    <name type="scientific">Candidatus Gottesmanbacteria bacterium GW2011_GWA2_44_17</name>
    <dbReference type="NCBI Taxonomy" id="1618444"/>
    <lineage>
        <taxon>Bacteria</taxon>
        <taxon>Candidatus Gottesmaniibacteriota</taxon>
    </lineage>
</organism>
<dbReference type="Pfam" id="PF00679">
    <property type="entry name" value="EFG_C"/>
    <property type="match status" value="1"/>
</dbReference>
<dbReference type="GO" id="GO:0045727">
    <property type="term" value="P:positive regulation of translation"/>
    <property type="evidence" value="ECO:0007669"/>
    <property type="project" value="UniProtKB-UniRule"/>
</dbReference>
<feature type="domain" description="Tr-type G" evidence="7">
    <location>
        <begin position="4"/>
        <end position="187"/>
    </location>
</feature>
<dbReference type="AlphaFoldDB" id="A0A0G1HI89"/>
<dbReference type="Proteomes" id="UP000034063">
    <property type="component" value="Unassembled WGS sequence"/>
</dbReference>
<feature type="binding site" evidence="6">
    <location>
        <begin position="16"/>
        <end position="21"/>
    </location>
    <ligand>
        <name>GTP</name>
        <dbReference type="ChEBI" id="CHEBI:37565"/>
    </ligand>
</feature>
<dbReference type="InterPro" id="IPR000640">
    <property type="entry name" value="EFG_V-like"/>
</dbReference>
<dbReference type="SUPFAM" id="SSF54980">
    <property type="entry name" value="EF-G C-terminal domain-like"/>
    <property type="match status" value="2"/>
</dbReference>
<dbReference type="Pfam" id="PF06421">
    <property type="entry name" value="LepA_C"/>
    <property type="match status" value="1"/>
</dbReference>
<dbReference type="HAMAP" id="MF_00071">
    <property type="entry name" value="LepA"/>
    <property type="match status" value="1"/>
</dbReference>
<feature type="binding site" evidence="6">
    <location>
        <begin position="134"/>
        <end position="137"/>
    </location>
    <ligand>
        <name>GTP</name>
        <dbReference type="ChEBI" id="CHEBI:37565"/>
    </ligand>
</feature>
<comment type="function">
    <text evidence="6">Required for accurate and efficient protein synthesis under certain stress conditions. May act as a fidelity factor of the translation reaction, by catalyzing a one-codon backward translocation of tRNAs on improperly translocated ribosomes. Back-translocation proceeds from a post-translocation (POST) complex to a pre-translocation (PRE) complex, thus giving elongation factor G a second chance to translocate the tRNAs correctly. Binds to ribosomes in a GTP-dependent manner.</text>
</comment>
<comment type="caution">
    <text evidence="8">The sequence shown here is derived from an EMBL/GenBank/DDBJ whole genome shotgun (WGS) entry which is preliminary data.</text>
</comment>
<dbReference type="CDD" id="cd03699">
    <property type="entry name" value="EF4_II"/>
    <property type="match status" value="1"/>
</dbReference>
<dbReference type="InterPro" id="IPR006297">
    <property type="entry name" value="EF-4"/>
</dbReference>
<dbReference type="Gene3D" id="3.30.70.2570">
    <property type="entry name" value="Elongation factor 4, C-terminal domain"/>
    <property type="match status" value="1"/>
</dbReference>
<dbReference type="PATRIC" id="fig|1618444.3.peg.404"/>
<dbReference type="PROSITE" id="PS00301">
    <property type="entry name" value="G_TR_1"/>
    <property type="match status" value="1"/>
</dbReference>
<dbReference type="GO" id="GO:0043022">
    <property type="term" value="F:ribosome binding"/>
    <property type="evidence" value="ECO:0007669"/>
    <property type="project" value="UniProtKB-UniRule"/>
</dbReference>
<keyword evidence="5 6" id="KW-0342">GTP-binding</keyword>
<keyword evidence="8" id="KW-0251">Elongation factor</keyword>
<evidence type="ECO:0000256" key="6">
    <source>
        <dbReference type="HAMAP-Rule" id="MF_00071"/>
    </source>
</evidence>
<dbReference type="FunFam" id="3.40.50.300:FF:000078">
    <property type="entry name" value="Elongation factor 4"/>
    <property type="match status" value="1"/>
</dbReference>
<evidence type="ECO:0000256" key="2">
    <source>
        <dbReference type="ARBA" id="ARBA00022741"/>
    </source>
</evidence>
<dbReference type="CDD" id="cd03709">
    <property type="entry name" value="lepA_C"/>
    <property type="match status" value="1"/>
</dbReference>
<evidence type="ECO:0000256" key="5">
    <source>
        <dbReference type="ARBA" id="ARBA00023134"/>
    </source>
</evidence>
<evidence type="ECO:0000256" key="1">
    <source>
        <dbReference type="ARBA" id="ARBA00005454"/>
    </source>
</evidence>
<comment type="catalytic activity">
    <reaction evidence="6">
        <text>GTP + H2O = GDP + phosphate + H(+)</text>
        <dbReference type="Rhea" id="RHEA:19669"/>
        <dbReference type="ChEBI" id="CHEBI:15377"/>
        <dbReference type="ChEBI" id="CHEBI:15378"/>
        <dbReference type="ChEBI" id="CHEBI:37565"/>
        <dbReference type="ChEBI" id="CHEBI:43474"/>
        <dbReference type="ChEBI" id="CHEBI:58189"/>
        <dbReference type="EC" id="3.6.5.n1"/>
    </reaction>
</comment>
<dbReference type="Pfam" id="PF00009">
    <property type="entry name" value="GTP_EFTU"/>
    <property type="match status" value="1"/>
</dbReference>
<dbReference type="PRINTS" id="PR00315">
    <property type="entry name" value="ELONGATNFCT"/>
</dbReference>
<keyword evidence="4 6" id="KW-0648">Protein biosynthesis</keyword>
<evidence type="ECO:0000313" key="9">
    <source>
        <dbReference type="Proteomes" id="UP000034063"/>
    </source>
</evidence>
<name>A0A0G1HI89_9BACT</name>
<keyword evidence="6" id="KW-1003">Cell membrane</keyword>
<dbReference type="InterPro" id="IPR035654">
    <property type="entry name" value="LepA_IV"/>
</dbReference>
<dbReference type="EMBL" id="LCIB01000020">
    <property type="protein sequence ID" value="KKT46625.1"/>
    <property type="molecule type" value="Genomic_DNA"/>
</dbReference>
<dbReference type="GO" id="GO:0003924">
    <property type="term" value="F:GTPase activity"/>
    <property type="evidence" value="ECO:0007669"/>
    <property type="project" value="UniProtKB-UniRule"/>
</dbReference>
<dbReference type="InterPro" id="IPR038363">
    <property type="entry name" value="LepA_C_sf"/>
</dbReference>
<dbReference type="InterPro" id="IPR004161">
    <property type="entry name" value="EFTu-like_2"/>
</dbReference>
<dbReference type="Gene3D" id="3.30.70.870">
    <property type="entry name" value="Elongation Factor G (Translational Gtpase), domain 3"/>
    <property type="match status" value="1"/>
</dbReference>
<dbReference type="InterPro" id="IPR031157">
    <property type="entry name" value="G_TR_CS"/>
</dbReference>
<proteinExistence type="inferred from homology"/>
<keyword evidence="2 6" id="KW-0547">Nucleotide-binding</keyword>
<dbReference type="PROSITE" id="PS51722">
    <property type="entry name" value="G_TR_2"/>
    <property type="match status" value="1"/>
</dbReference>
<dbReference type="NCBIfam" id="TIGR01393">
    <property type="entry name" value="lepA"/>
    <property type="match status" value="1"/>
</dbReference>
<evidence type="ECO:0000313" key="8">
    <source>
        <dbReference type="EMBL" id="KKT46625.1"/>
    </source>
</evidence>
<dbReference type="PANTHER" id="PTHR43512">
    <property type="entry name" value="TRANSLATION FACTOR GUF1-RELATED"/>
    <property type="match status" value="1"/>
</dbReference>
<dbReference type="GO" id="GO:0005886">
    <property type="term" value="C:plasma membrane"/>
    <property type="evidence" value="ECO:0007669"/>
    <property type="project" value="UniProtKB-SubCell"/>
</dbReference>
<dbReference type="GO" id="GO:0005525">
    <property type="term" value="F:GTP binding"/>
    <property type="evidence" value="ECO:0007669"/>
    <property type="project" value="UniProtKB-UniRule"/>
</dbReference>
<comment type="subcellular location">
    <subcellularLocation>
        <location evidence="6">Cell membrane</location>
        <topology evidence="6">Peripheral membrane protein</topology>
        <orientation evidence="6">Cytoplasmic side</orientation>
    </subcellularLocation>
</comment>
<reference evidence="8 9" key="1">
    <citation type="journal article" date="2015" name="Nature">
        <title>rRNA introns, odd ribosomes, and small enigmatic genomes across a large radiation of phyla.</title>
        <authorList>
            <person name="Brown C.T."/>
            <person name="Hug L.A."/>
            <person name="Thomas B.C."/>
            <person name="Sharon I."/>
            <person name="Castelle C.J."/>
            <person name="Singh A."/>
            <person name="Wilkins M.J."/>
            <person name="Williams K.H."/>
            <person name="Banfield J.F."/>
        </authorList>
    </citation>
    <scope>NUCLEOTIDE SEQUENCE [LARGE SCALE GENOMIC DNA]</scope>
</reference>
<dbReference type="SMART" id="SM00838">
    <property type="entry name" value="EFG_C"/>
    <property type="match status" value="1"/>
</dbReference>
<dbReference type="CDD" id="cd01890">
    <property type="entry name" value="LepA"/>
    <property type="match status" value="1"/>
</dbReference>
<evidence type="ECO:0000256" key="3">
    <source>
        <dbReference type="ARBA" id="ARBA00022801"/>
    </source>
</evidence>
<dbReference type="GO" id="GO:0003746">
    <property type="term" value="F:translation elongation factor activity"/>
    <property type="evidence" value="ECO:0007669"/>
    <property type="project" value="UniProtKB-UniRule"/>
</dbReference>
<dbReference type="InterPro" id="IPR027417">
    <property type="entry name" value="P-loop_NTPase"/>
</dbReference>
<dbReference type="InterPro" id="IPR035647">
    <property type="entry name" value="EFG_III/V"/>
</dbReference>